<dbReference type="PANTHER" id="PTHR40629:SF1">
    <property type="entry name" value="PRO41 PROTEIN"/>
    <property type="match status" value="1"/>
</dbReference>
<dbReference type="OrthoDB" id="2110422at2759"/>
<keyword evidence="1" id="KW-0812">Transmembrane</keyword>
<dbReference type="AlphaFoldDB" id="A0A9P7GAI3"/>
<evidence type="ECO:0000259" key="2">
    <source>
        <dbReference type="Pfam" id="PF24853"/>
    </source>
</evidence>
<dbReference type="InterPro" id="IPR056144">
    <property type="entry name" value="DUF7727"/>
</dbReference>
<reference evidence="3" key="2">
    <citation type="submission" date="2021-10" db="EMBL/GenBank/DDBJ databases">
        <title>Phylogenomics reveals ancestral predisposition of the termite-cultivated fungus Termitomyces towards a domesticated lifestyle.</title>
        <authorList>
            <person name="Auxier B."/>
            <person name="Grum-Grzhimaylo A."/>
            <person name="Cardenas M.E."/>
            <person name="Lodge J.D."/>
            <person name="Laessoe T."/>
            <person name="Pedersen O."/>
            <person name="Smith M.E."/>
            <person name="Kuyper T.W."/>
            <person name="Franco-Molano E.A."/>
            <person name="Baroni T.J."/>
            <person name="Aanen D.K."/>
        </authorList>
    </citation>
    <scope>NUCLEOTIDE SEQUENCE</scope>
    <source>
        <strain evidence="3">AP01</strain>
        <tissue evidence="3">Mycelium</tissue>
    </source>
</reference>
<gene>
    <name evidence="3" type="ORF">DXG03_004771</name>
</gene>
<evidence type="ECO:0000313" key="3">
    <source>
        <dbReference type="EMBL" id="KAG5645979.1"/>
    </source>
</evidence>
<keyword evidence="4" id="KW-1185">Reference proteome</keyword>
<organism evidence="3 4">
    <name type="scientific">Asterophora parasitica</name>
    <dbReference type="NCBI Taxonomy" id="117018"/>
    <lineage>
        <taxon>Eukaryota</taxon>
        <taxon>Fungi</taxon>
        <taxon>Dikarya</taxon>
        <taxon>Basidiomycota</taxon>
        <taxon>Agaricomycotina</taxon>
        <taxon>Agaricomycetes</taxon>
        <taxon>Agaricomycetidae</taxon>
        <taxon>Agaricales</taxon>
        <taxon>Tricholomatineae</taxon>
        <taxon>Lyophyllaceae</taxon>
        <taxon>Asterophora</taxon>
    </lineage>
</organism>
<dbReference type="Proteomes" id="UP000775547">
    <property type="component" value="Unassembled WGS sequence"/>
</dbReference>
<keyword evidence="1" id="KW-1133">Transmembrane helix</keyword>
<dbReference type="PANTHER" id="PTHR40629">
    <property type="entry name" value="PRO41 PROTEIN"/>
    <property type="match status" value="1"/>
</dbReference>
<evidence type="ECO:0000256" key="1">
    <source>
        <dbReference type="SAM" id="Phobius"/>
    </source>
</evidence>
<feature type="non-terminal residue" evidence="3">
    <location>
        <position position="118"/>
    </location>
</feature>
<dbReference type="EMBL" id="JABCKV010000029">
    <property type="protein sequence ID" value="KAG5645979.1"/>
    <property type="molecule type" value="Genomic_DNA"/>
</dbReference>
<accession>A0A9P7GAI3</accession>
<proteinExistence type="predicted"/>
<feature type="transmembrane region" description="Helical" evidence="1">
    <location>
        <begin position="95"/>
        <end position="117"/>
    </location>
</feature>
<reference evidence="3" key="1">
    <citation type="submission" date="2020-07" db="EMBL/GenBank/DDBJ databases">
        <authorList>
            <person name="Nieuwenhuis M."/>
            <person name="Van De Peppel L.J.J."/>
        </authorList>
    </citation>
    <scope>NUCLEOTIDE SEQUENCE</scope>
    <source>
        <strain evidence="3">AP01</strain>
        <tissue evidence="3">Mycelium</tissue>
    </source>
</reference>
<evidence type="ECO:0000313" key="4">
    <source>
        <dbReference type="Proteomes" id="UP000775547"/>
    </source>
</evidence>
<keyword evidence="1" id="KW-0472">Membrane</keyword>
<comment type="caution">
    <text evidence="3">The sequence shown here is derived from an EMBL/GenBank/DDBJ whole genome shotgun (WGS) entry which is preliminary data.</text>
</comment>
<feature type="domain" description="DUF7727" evidence="2">
    <location>
        <begin position="50"/>
        <end position="118"/>
    </location>
</feature>
<dbReference type="Pfam" id="PF24853">
    <property type="entry name" value="DUF7727"/>
    <property type="match status" value="1"/>
</dbReference>
<sequence>MLHKTQSGLLSLDFSNANSSGTSLGEPSVILEDISALSLMQFNRFLPRRRRAPPSAAIFVSIIIKLPIVQIITIVLGIFIVALEFPVPPLKALAIHRSIVLRIVLLLLQALLTVLFYQ</sequence>
<protein>
    <recommendedName>
        <fullName evidence="2">DUF7727 domain-containing protein</fullName>
    </recommendedName>
</protein>
<name>A0A9P7GAI3_9AGAR</name>
<feature type="transmembrane region" description="Helical" evidence="1">
    <location>
        <begin position="56"/>
        <end position="83"/>
    </location>
</feature>